<sequence>MTVEDASVDAARIVEGLWEQTAGFARAVAGGEPDARVPTCPEWRLRDLVGHIGQAHRWAAEVVRTGTPVPVPDPREADPGTPAAWEEWLLTGAGELVAAVRETEDRARGRAEVWSMVGPVPPRFWLRRMFCDTAVHHYDAAVTTGAAFEIADDLAADVLTEGMQLLATPWARSAKPELAKLRGRGERLAVLPDGMAGWLVTRTPEGIRWERGRGNGDVELSGPVAECMLVLARRLPPRDVTGDRALLEHWLAHTAF</sequence>
<dbReference type="Proteomes" id="UP001500902">
    <property type="component" value="Unassembled WGS sequence"/>
</dbReference>
<keyword evidence="3" id="KW-1185">Reference proteome</keyword>
<comment type="caution">
    <text evidence="2">The sequence shown here is derived from an EMBL/GenBank/DDBJ whole genome shotgun (WGS) entry which is preliminary data.</text>
</comment>
<dbReference type="InterPro" id="IPR034660">
    <property type="entry name" value="DinB/YfiT-like"/>
</dbReference>
<proteinExistence type="predicted"/>
<dbReference type="InterPro" id="IPR024344">
    <property type="entry name" value="MDMPI_metal-binding"/>
</dbReference>
<keyword evidence="2" id="KW-0413">Isomerase</keyword>
<evidence type="ECO:0000259" key="1">
    <source>
        <dbReference type="Pfam" id="PF11716"/>
    </source>
</evidence>
<dbReference type="EMBL" id="BAAAZP010000019">
    <property type="protein sequence ID" value="GAA3652041.1"/>
    <property type="molecule type" value="Genomic_DNA"/>
</dbReference>
<dbReference type="NCBIfam" id="TIGR03083">
    <property type="entry name" value="maleylpyruvate isomerase family mycothiol-dependent enzyme"/>
    <property type="match status" value="1"/>
</dbReference>
<reference evidence="3" key="1">
    <citation type="journal article" date="2019" name="Int. J. Syst. Evol. Microbiol.">
        <title>The Global Catalogue of Microorganisms (GCM) 10K type strain sequencing project: providing services to taxonomists for standard genome sequencing and annotation.</title>
        <authorList>
            <consortium name="The Broad Institute Genomics Platform"/>
            <consortium name="The Broad Institute Genome Sequencing Center for Infectious Disease"/>
            <person name="Wu L."/>
            <person name="Ma J."/>
        </authorList>
    </citation>
    <scope>NUCLEOTIDE SEQUENCE [LARGE SCALE GENOMIC DNA]</scope>
    <source>
        <strain evidence="3">JCM 16904</strain>
    </source>
</reference>
<dbReference type="PANTHER" id="PTHR40758:SF1">
    <property type="entry name" value="CONSERVED PROTEIN"/>
    <property type="match status" value="1"/>
</dbReference>
<evidence type="ECO:0000313" key="2">
    <source>
        <dbReference type="EMBL" id="GAA3652041.1"/>
    </source>
</evidence>
<evidence type="ECO:0000313" key="3">
    <source>
        <dbReference type="Proteomes" id="UP001500902"/>
    </source>
</evidence>
<accession>A0ABP7B7L0</accession>
<organism evidence="2 3">
    <name type="scientific">Nonomuraea antimicrobica</name>
    <dbReference type="NCBI Taxonomy" id="561173"/>
    <lineage>
        <taxon>Bacteria</taxon>
        <taxon>Bacillati</taxon>
        <taxon>Actinomycetota</taxon>
        <taxon>Actinomycetes</taxon>
        <taxon>Streptosporangiales</taxon>
        <taxon>Streptosporangiaceae</taxon>
        <taxon>Nonomuraea</taxon>
    </lineage>
</organism>
<protein>
    <submittedName>
        <fullName evidence="2">Maleylpyruvate isomerase family mycothiol-dependent enzyme</fullName>
    </submittedName>
</protein>
<dbReference type="InterPro" id="IPR017517">
    <property type="entry name" value="Maleyloyr_isom"/>
</dbReference>
<dbReference type="Gene3D" id="1.20.120.450">
    <property type="entry name" value="dinb family like domain"/>
    <property type="match status" value="1"/>
</dbReference>
<feature type="domain" description="Mycothiol-dependent maleylpyruvate isomerase metal-binding" evidence="1">
    <location>
        <begin position="16"/>
        <end position="141"/>
    </location>
</feature>
<gene>
    <name evidence="2" type="ORF">GCM10022224_013630</name>
</gene>
<dbReference type="GO" id="GO:0016853">
    <property type="term" value="F:isomerase activity"/>
    <property type="evidence" value="ECO:0007669"/>
    <property type="project" value="UniProtKB-KW"/>
</dbReference>
<dbReference type="Pfam" id="PF11716">
    <property type="entry name" value="MDMPI_N"/>
    <property type="match status" value="1"/>
</dbReference>
<dbReference type="SUPFAM" id="SSF109854">
    <property type="entry name" value="DinB/YfiT-like putative metalloenzymes"/>
    <property type="match status" value="1"/>
</dbReference>
<dbReference type="PANTHER" id="PTHR40758">
    <property type="entry name" value="CONSERVED PROTEIN"/>
    <property type="match status" value="1"/>
</dbReference>
<name>A0ABP7B7L0_9ACTN</name>
<dbReference type="RefSeq" id="WP_344874088.1">
    <property type="nucleotide sequence ID" value="NZ_BAAAZP010000019.1"/>
</dbReference>